<keyword evidence="11" id="KW-1185">Reference proteome</keyword>
<keyword evidence="6 8" id="KW-1133">Transmembrane helix</keyword>
<dbReference type="EMBL" id="JTFC01000033">
    <property type="protein sequence ID" value="RUS53818.1"/>
    <property type="molecule type" value="Genomic_DNA"/>
</dbReference>
<dbReference type="Pfam" id="PF00324">
    <property type="entry name" value="AA_permease"/>
    <property type="match status" value="1"/>
</dbReference>
<evidence type="ECO:0000313" key="10">
    <source>
        <dbReference type="EMBL" id="RUS53818.1"/>
    </source>
</evidence>
<keyword evidence="4 8" id="KW-0812">Transmembrane</keyword>
<dbReference type="AlphaFoldDB" id="A0A433RS00"/>
<feature type="transmembrane region" description="Helical" evidence="8">
    <location>
        <begin position="279"/>
        <end position="299"/>
    </location>
</feature>
<feature type="transmembrane region" description="Helical" evidence="8">
    <location>
        <begin position="125"/>
        <end position="146"/>
    </location>
</feature>
<sequence>MSKQQPELQRGLESRHITLMSLGAAIGVGLFLGSAGAIKLAGPAVLLTYALGGIFIFFMMRALGEIATDHPVAGSFSRYAQELLGPLAGFLTGWNYWFLWIVTCMAEITAAGIYMQLWFPDSPKWMWALFALILMTIINLIAAKAFGELEFWFAMVKVVAIIFMIVLGLGLILFGLGNGGDAIGFSNLWSHGGFMPNGFGGIIAALPIVMFAYLGVEMIGVTAGEAKNPKKIIPRAINTVLIRILVFYIGALTVIMAIYPWDQITDGNSPFVMMFENVGIRYATGIINFVVLTAALSSCNSGIFSTGRMLFNLSHQKQAPKIFGKVGKTGVPTNAIYMSAIVLLIGVVLNYFVDEKVFTYITSVSTFGAVFTWIMILITQIKYRKTLSKEQINKLSFKMFLYPFTSYISIIFFLFVVILMAFNEGTRIALIVGPIWMILLLVLYFGYYKNKMIK</sequence>
<dbReference type="PIRSF" id="PIRSF006060">
    <property type="entry name" value="AA_transporter"/>
    <property type="match status" value="1"/>
</dbReference>
<feature type="transmembrane region" description="Helical" evidence="8">
    <location>
        <begin position="158"/>
        <end position="178"/>
    </location>
</feature>
<reference evidence="10 11" key="1">
    <citation type="submission" date="2014-11" db="EMBL/GenBank/DDBJ databases">
        <title>Genome sequence and analysis of novel Kurthia sp.</title>
        <authorList>
            <person name="Lawson J.N."/>
            <person name="Gonzalez J.E."/>
            <person name="Rinauldi L."/>
            <person name="Xuan Z."/>
            <person name="Firman A."/>
            <person name="Shaddox L."/>
            <person name="Trudeau A."/>
            <person name="Shah S."/>
            <person name="Reiman D."/>
        </authorList>
    </citation>
    <scope>NUCLEOTIDE SEQUENCE [LARGE SCALE GENOMIC DNA]</scope>
    <source>
        <strain evidence="10 11">3B1D</strain>
    </source>
</reference>
<dbReference type="Gene3D" id="1.20.1740.10">
    <property type="entry name" value="Amino acid/polyamine transporter I"/>
    <property type="match status" value="1"/>
</dbReference>
<dbReference type="InterPro" id="IPR004840">
    <property type="entry name" value="Amino_acid_permease_CS"/>
</dbReference>
<feature type="transmembrane region" description="Helical" evidence="8">
    <location>
        <begin position="44"/>
        <end position="63"/>
    </location>
</feature>
<dbReference type="RefSeq" id="WP_126991243.1">
    <property type="nucleotide sequence ID" value="NZ_JTFC01000033.1"/>
</dbReference>
<dbReference type="GO" id="GO:0006865">
    <property type="term" value="P:amino acid transport"/>
    <property type="evidence" value="ECO:0007669"/>
    <property type="project" value="UniProtKB-KW"/>
</dbReference>
<evidence type="ECO:0000313" key="11">
    <source>
        <dbReference type="Proteomes" id="UP000288623"/>
    </source>
</evidence>
<feature type="transmembrane region" description="Helical" evidence="8">
    <location>
        <begin position="97"/>
        <end position="119"/>
    </location>
</feature>
<proteinExistence type="predicted"/>
<feature type="transmembrane region" description="Helical" evidence="8">
    <location>
        <begin position="198"/>
        <end position="219"/>
    </location>
</feature>
<feature type="transmembrane region" description="Helical" evidence="8">
    <location>
        <begin position="240"/>
        <end position="259"/>
    </location>
</feature>
<evidence type="ECO:0000256" key="6">
    <source>
        <dbReference type="ARBA" id="ARBA00022989"/>
    </source>
</evidence>
<feature type="domain" description="Amino acid permease/ SLC12A" evidence="9">
    <location>
        <begin position="16"/>
        <end position="451"/>
    </location>
</feature>
<keyword evidence="3" id="KW-1003">Cell membrane</keyword>
<evidence type="ECO:0000259" key="9">
    <source>
        <dbReference type="Pfam" id="PF00324"/>
    </source>
</evidence>
<evidence type="ECO:0000256" key="2">
    <source>
        <dbReference type="ARBA" id="ARBA00022448"/>
    </source>
</evidence>
<feature type="transmembrane region" description="Helical" evidence="8">
    <location>
        <begin position="335"/>
        <end position="353"/>
    </location>
</feature>
<dbReference type="InterPro" id="IPR004841">
    <property type="entry name" value="AA-permease/SLC12A_dom"/>
</dbReference>
<keyword evidence="7 8" id="KW-0472">Membrane</keyword>
<evidence type="ECO:0000256" key="1">
    <source>
        <dbReference type="ARBA" id="ARBA00004651"/>
    </source>
</evidence>
<evidence type="ECO:0000256" key="7">
    <source>
        <dbReference type="ARBA" id="ARBA00023136"/>
    </source>
</evidence>
<comment type="subcellular location">
    <subcellularLocation>
        <location evidence="1">Cell membrane</location>
        <topology evidence="1">Multi-pass membrane protein</topology>
    </subcellularLocation>
</comment>
<dbReference type="PANTHER" id="PTHR43495:SF6">
    <property type="entry name" value="THREONINE_SERINE TRANSPORTER YBXG-RELATED"/>
    <property type="match status" value="1"/>
</dbReference>
<feature type="transmembrane region" description="Helical" evidence="8">
    <location>
        <begin position="359"/>
        <end position="379"/>
    </location>
</feature>
<dbReference type="OrthoDB" id="9780162at2"/>
<feature type="transmembrane region" description="Helical" evidence="8">
    <location>
        <begin position="428"/>
        <end position="448"/>
    </location>
</feature>
<dbReference type="GO" id="GO:0055085">
    <property type="term" value="P:transmembrane transport"/>
    <property type="evidence" value="ECO:0007669"/>
    <property type="project" value="InterPro"/>
</dbReference>
<comment type="caution">
    <text evidence="10">The sequence shown here is derived from an EMBL/GenBank/DDBJ whole genome shotgun (WGS) entry which is preliminary data.</text>
</comment>
<evidence type="ECO:0000256" key="8">
    <source>
        <dbReference type="SAM" id="Phobius"/>
    </source>
</evidence>
<dbReference type="FunFam" id="1.20.1740.10:FF:000001">
    <property type="entry name" value="Amino acid permease"/>
    <property type="match status" value="1"/>
</dbReference>
<evidence type="ECO:0000256" key="3">
    <source>
        <dbReference type="ARBA" id="ARBA00022475"/>
    </source>
</evidence>
<dbReference type="PROSITE" id="PS00218">
    <property type="entry name" value="AMINO_ACID_PERMEASE_1"/>
    <property type="match status" value="1"/>
</dbReference>
<keyword evidence="5" id="KW-0029">Amino-acid transport</keyword>
<feature type="transmembrane region" description="Helical" evidence="8">
    <location>
        <begin position="400"/>
        <end position="422"/>
    </location>
</feature>
<keyword evidence="2" id="KW-0813">Transport</keyword>
<dbReference type="Proteomes" id="UP000288623">
    <property type="component" value="Unassembled WGS sequence"/>
</dbReference>
<organism evidence="10 11">
    <name type="scientific">Candidatus Kurthia intestinigallinarum</name>
    <dbReference type="NCBI Taxonomy" id="1562256"/>
    <lineage>
        <taxon>Bacteria</taxon>
        <taxon>Bacillati</taxon>
        <taxon>Bacillota</taxon>
        <taxon>Bacilli</taxon>
        <taxon>Bacillales</taxon>
        <taxon>Caryophanaceae</taxon>
        <taxon>Kurthia</taxon>
    </lineage>
</organism>
<gene>
    <name evidence="10" type="ORF">QI30_14045</name>
</gene>
<evidence type="ECO:0000256" key="4">
    <source>
        <dbReference type="ARBA" id="ARBA00022692"/>
    </source>
</evidence>
<dbReference type="PANTHER" id="PTHR43495">
    <property type="entry name" value="GABA PERMEASE"/>
    <property type="match status" value="1"/>
</dbReference>
<protein>
    <submittedName>
        <fullName evidence="10">D-alanine/D-serine/glycine permease</fullName>
    </submittedName>
</protein>
<name>A0A433RS00_9BACL</name>
<dbReference type="GO" id="GO:0005886">
    <property type="term" value="C:plasma membrane"/>
    <property type="evidence" value="ECO:0007669"/>
    <property type="project" value="UniProtKB-SubCell"/>
</dbReference>
<feature type="transmembrane region" description="Helical" evidence="8">
    <location>
        <begin position="20"/>
        <end position="38"/>
    </location>
</feature>
<evidence type="ECO:0000256" key="5">
    <source>
        <dbReference type="ARBA" id="ARBA00022970"/>
    </source>
</evidence>
<accession>A0A433RS00</accession>